<dbReference type="Pfam" id="PF05545">
    <property type="entry name" value="FixQ"/>
    <property type="match status" value="1"/>
</dbReference>
<dbReference type="EMBL" id="AYXT01000010">
    <property type="protein sequence ID" value="ETF01794.1"/>
    <property type="molecule type" value="Genomic_DNA"/>
</dbReference>
<keyword evidence="3" id="KW-1185">Reference proteome</keyword>
<name>V8QS24_9BURK</name>
<dbReference type="RefSeq" id="WP_024005651.1">
    <property type="nucleotide sequence ID" value="NZ_KI650980.1"/>
</dbReference>
<dbReference type="eggNOG" id="COG4736">
    <property type="taxonomic scope" value="Bacteria"/>
</dbReference>
<keyword evidence="1" id="KW-1133">Transmembrane helix</keyword>
<dbReference type="Proteomes" id="UP000018733">
    <property type="component" value="Unassembled WGS sequence"/>
</dbReference>
<proteinExistence type="predicted"/>
<reference evidence="2 3" key="1">
    <citation type="journal article" date="2014" name="Genome Announc.">
        <title>Draft Genome Sequence of Advenella kashmirensis Strain W13003, a Polycyclic Aromatic Hydrocarbon-Degrading Bacterium.</title>
        <authorList>
            <person name="Wang X."/>
            <person name="Jin D."/>
            <person name="Zhou L."/>
            <person name="Wu L."/>
            <person name="An W."/>
            <person name="Zhao L."/>
        </authorList>
    </citation>
    <scope>NUCLEOTIDE SEQUENCE [LARGE SCALE GENOMIC DNA]</scope>
    <source>
        <strain evidence="2 3">W13003</strain>
    </source>
</reference>
<comment type="caution">
    <text evidence="2">The sequence shown here is derived from an EMBL/GenBank/DDBJ whole genome shotgun (WGS) entry which is preliminary data.</text>
</comment>
<evidence type="ECO:0000313" key="2">
    <source>
        <dbReference type="EMBL" id="ETF01794.1"/>
    </source>
</evidence>
<evidence type="ECO:0000313" key="3">
    <source>
        <dbReference type="Proteomes" id="UP000018733"/>
    </source>
</evidence>
<organism evidence="2 3">
    <name type="scientific">Advenella kashmirensis W13003</name>
    <dbReference type="NCBI Taxonomy" id="1424334"/>
    <lineage>
        <taxon>Bacteria</taxon>
        <taxon>Pseudomonadati</taxon>
        <taxon>Pseudomonadota</taxon>
        <taxon>Betaproteobacteria</taxon>
        <taxon>Burkholderiales</taxon>
        <taxon>Alcaligenaceae</taxon>
    </lineage>
</organism>
<sequence length="53" mass="5910">MDILVGIMTVVSIVTFFGIVAWAWSRQRVKDNEEAARLPFAVPDEETTTRGKG</sequence>
<feature type="transmembrane region" description="Helical" evidence="1">
    <location>
        <begin position="6"/>
        <end position="24"/>
    </location>
</feature>
<dbReference type="STRING" id="1424334.W822_13480"/>
<dbReference type="AlphaFoldDB" id="V8QS24"/>
<gene>
    <name evidence="2" type="ORF">W822_13480</name>
</gene>
<dbReference type="HOGENOM" id="CLU_192294_3_0_4"/>
<dbReference type="OrthoDB" id="8604580at2"/>
<evidence type="ECO:0000256" key="1">
    <source>
        <dbReference type="SAM" id="Phobius"/>
    </source>
</evidence>
<dbReference type="PATRIC" id="fig|1424334.3.peg.2706"/>
<keyword evidence="1" id="KW-0812">Transmembrane</keyword>
<dbReference type="InterPro" id="IPR008621">
    <property type="entry name" value="Cbb3-typ_cyt_oxidase_comp"/>
</dbReference>
<protein>
    <submittedName>
        <fullName evidence="2">Cytochrome oxidase</fullName>
    </submittedName>
</protein>
<keyword evidence="1" id="KW-0472">Membrane</keyword>
<accession>V8QS24</accession>